<organism evidence="3 4">
    <name type="scientific">Mesorhizobium marinum</name>
    <dbReference type="NCBI Taxonomy" id="3228790"/>
    <lineage>
        <taxon>Bacteria</taxon>
        <taxon>Pseudomonadati</taxon>
        <taxon>Pseudomonadota</taxon>
        <taxon>Alphaproteobacteria</taxon>
        <taxon>Hyphomicrobiales</taxon>
        <taxon>Phyllobacteriaceae</taxon>
        <taxon>Mesorhizobium</taxon>
    </lineage>
</organism>
<evidence type="ECO:0000313" key="3">
    <source>
        <dbReference type="EMBL" id="MEW9808095.1"/>
    </source>
</evidence>
<dbReference type="Gene3D" id="3.30.530.20">
    <property type="match status" value="1"/>
</dbReference>
<dbReference type="PANTHER" id="PTHR12901">
    <property type="entry name" value="SPERM PROTEIN HOMOLOG"/>
    <property type="match status" value="1"/>
</dbReference>
<dbReference type="PANTHER" id="PTHR12901:SF10">
    <property type="entry name" value="COENZYME Q-BINDING PROTEIN COQ10, MITOCHONDRIAL"/>
    <property type="match status" value="1"/>
</dbReference>
<dbReference type="InterPro" id="IPR005031">
    <property type="entry name" value="COQ10_START"/>
</dbReference>
<evidence type="ECO:0000313" key="4">
    <source>
        <dbReference type="Proteomes" id="UP001556196"/>
    </source>
</evidence>
<dbReference type="RefSeq" id="WP_367725310.1">
    <property type="nucleotide sequence ID" value="NZ_JBFOCI010000006.1"/>
</dbReference>
<dbReference type="SUPFAM" id="SSF55961">
    <property type="entry name" value="Bet v1-like"/>
    <property type="match status" value="1"/>
</dbReference>
<gene>
    <name evidence="3" type="ORF">ABUE31_19080</name>
</gene>
<name>A0ABV3R453_9HYPH</name>
<comment type="similarity">
    <text evidence="1">Belongs to the ribosome association toxin RatA family.</text>
</comment>
<dbReference type="Proteomes" id="UP001556196">
    <property type="component" value="Unassembled WGS sequence"/>
</dbReference>
<reference evidence="3 4" key="1">
    <citation type="submission" date="2024-06" db="EMBL/GenBank/DDBJ databases">
        <authorList>
            <person name="Tuo L."/>
        </authorList>
    </citation>
    <scope>NUCLEOTIDE SEQUENCE [LARGE SCALE GENOMIC DNA]</scope>
    <source>
        <strain evidence="3 4">ZMM04-5</strain>
    </source>
</reference>
<dbReference type="CDD" id="cd07813">
    <property type="entry name" value="COQ10p_like"/>
    <property type="match status" value="1"/>
</dbReference>
<feature type="domain" description="Coenzyme Q-binding protein COQ10 START" evidence="2">
    <location>
        <begin position="10"/>
        <end position="140"/>
    </location>
</feature>
<evidence type="ECO:0000259" key="2">
    <source>
        <dbReference type="Pfam" id="PF03364"/>
    </source>
</evidence>
<dbReference type="Pfam" id="PF03364">
    <property type="entry name" value="Polyketide_cyc"/>
    <property type="match status" value="1"/>
</dbReference>
<proteinExistence type="inferred from homology"/>
<dbReference type="InterPro" id="IPR023393">
    <property type="entry name" value="START-like_dom_sf"/>
</dbReference>
<dbReference type="EMBL" id="JBFOCI010000006">
    <property type="protein sequence ID" value="MEW9808095.1"/>
    <property type="molecule type" value="Genomic_DNA"/>
</dbReference>
<evidence type="ECO:0000256" key="1">
    <source>
        <dbReference type="ARBA" id="ARBA00008918"/>
    </source>
</evidence>
<comment type="caution">
    <text evidence="3">The sequence shown here is derived from an EMBL/GenBank/DDBJ whole genome shotgun (WGS) entry which is preliminary data.</text>
</comment>
<sequence length="154" mass="17529">MPQFETIKHVAHPPEEMFALVADVEKYPEFLPLCEALTVRSRKERDGRTVLVADMTVGYKAIRETFTSQVHLKPDENAIDVKYLDGPFRYLSNIWRFDATAAGGTDIHFFIDYEFKSRILGAMMGAMFDRAFRMFADAFEKRADAIYGKSGTAA</sequence>
<keyword evidence="4" id="KW-1185">Reference proteome</keyword>
<protein>
    <submittedName>
        <fullName evidence="3">Type II toxin-antitoxin system RatA family toxin</fullName>
    </submittedName>
</protein>
<dbReference type="InterPro" id="IPR044996">
    <property type="entry name" value="COQ10-like"/>
</dbReference>
<accession>A0ABV3R453</accession>